<dbReference type="Proteomes" id="UP000245839">
    <property type="component" value="Unassembled WGS sequence"/>
</dbReference>
<dbReference type="RefSeq" id="WP_109564745.1">
    <property type="nucleotide sequence ID" value="NZ_QGDJ01000005.1"/>
</dbReference>
<feature type="signal peptide" evidence="1">
    <location>
        <begin position="1"/>
        <end position="15"/>
    </location>
</feature>
<sequence length="180" mass="18185">MATAMLLGSAAMAQAVSITLTDNLTTKGDTLEYAFSALPLSDGGPGTLTIATNGDGPVPGIDLDGTLEYFDVFFDSSTSLGRYECSTANDGGTLIPGASGGIDCQFSFDITISAGGLATALADGSALVRLVMGPQVNDFGEGDGIDVTLSYDEIAAVPLPASAWLLLAGLGAIALRRRQG</sequence>
<dbReference type="Pfam" id="PF07589">
    <property type="entry name" value="PEP-CTERM"/>
    <property type="match status" value="1"/>
</dbReference>
<evidence type="ECO:0000256" key="1">
    <source>
        <dbReference type="SAM" id="SignalP"/>
    </source>
</evidence>
<dbReference type="InterPro" id="IPR022472">
    <property type="entry name" value="VPLPA-CTERM"/>
</dbReference>
<dbReference type="EMBL" id="QGDJ01000005">
    <property type="protein sequence ID" value="PWJ18279.1"/>
    <property type="molecule type" value="Genomic_DNA"/>
</dbReference>
<reference evidence="4 6" key="1">
    <citation type="submission" date="2016-10" db="EMBL/GenBank/DDBJ databases">
        <authorList>
            <person name="Cai Z."/>
        </authorList>
    </citation>
    <scope>NUCLEOTIDE SEQUENCE [LARGE SCALE GENOMIC DNA]</scope>
    <source>
        <strain evidence="4 6">DSM 25227</strain>
    </source>
</reference>
<evidence type="ECO:0000313" key="5">
    <source>
        <dbReference type="Proteomes" id="UP000245839"/>
    </source>
</evidence>
<organism evidence="4 6">
    <name type="scientific">Jannaschia seohaensis</name>
    <dbReference type="NCBI Taxonomy" id="475081"/>
    <lineage>
        <taxon>Bacteria</taxon>
        <taxon>Pseudomonadati</taxon>
        <taxon>Pseudomonadota</taxon>
        <taxon>Alphaproteobacteria</taxon>
        <taxon>Rhodobacterales</taxon>
        <taxon>Roseobacteraceae</taxon>
        <taxon>Jannaschia</taxon>
    </lineage>
</organism>
<evidence type="ECO:0000259" key="2">
    <source>
        <dbReference type="Pfam" id="PF07589"/>
    </source>
</evidence>
<protein>
    <submittedName>
        <fullName evidence="3">Putative secreted protein</fullName>
    </submittedName>
    <submittedName>
        <fullName evidence="4">VPLPA-CTERM protein sorting domain-containing protein</fullName>
    </submittedName>
</protein>
<dbReference type="AlphaFoldDB" id="A0A2Y9AQX9"/>
<feature type="domain" description="Ice-binding protein C-terminal" evidence="2">
    <location>
        <begin position="156"/>
        <end position="178"/>
    </location>
</feature>
<name>A0A2Y9AQX9_9RHOB</name>
<gene>
    <name evidence="3" type="ORF">BCF38_105267</name>
    <name evidence="4" type="ORF">SAMN05421539_105267</name>
</gene>
<dbReference type="InterPro" id="IPR013424">
    <property type="entry name" value="Ice-binding_C"/>
</dbReference>
<dbReference type="Proteomes" id="UP000251571">
    <property type="component" value="Unassembled WGS sequence"/>
</dbReference>
<evidence type="ECO:0000313" key="6">
    <source>
        <dbReference type="Proteomes" id="UP000251571"/>
    </source>
</evidence>
<accession>A0A2Y9AQX9</accession>
<keyword evidence="5" id="KW-1185">Reference proteome</keyword>
<reference evidence="3 5" key="2">
    <citation type="submission" date="2018-03" db="EMBL/GenBank/DDBJ databases">
        <title>Genomic Encyclopedia of Archaeal and Bacterial Type Strains, Phase II (KMG-II): from individual species to whole genera.</title>
        <authorList>
            <person name="Goeker M."/>
        </authorList>
    </citation>
    <scope>NUCLEOTIDE SEQUENCE [LARGE SCALE GENOMIC DNA]</scope>
    <source>
        <strain evidence="3 5">DSM 25227</strain>
    </source>
</reference>
<dbReference type="NCBIfam" id="TIGR03370">
    <property type="entry name" value="VPLPA-CTERM"/>
    <property type="match status" value="1"/>
</dbReference>
<evidence type="ECO:0000313" key="3">
    <source>
        <dbReference type="EMBL" id="PWJ18279.1"/>
    </source>
</evidence>
<dbReference type="EMBL" id="UETC01000005">
    <property type="protein sequence ID" value="SSA46804.1"/>
    <property type="molecule type" value="Genomic_DNA"/>
</dbReference>
<keyword evidence="1" id="KW-0732">Signal</keyword>
<evidence type="ECO:0000313" key="4">
    <source>
        <dbReference type="EMBL" id="SSA46804.1"/>
    </source>
</evidence>
<feature type="chain" id="PRO_5036058949" evidence="1">
    <location>
        <begin position="16"/>
        <end position="180"/>
    </location>
</feature>
<proteinExistence type="predicted"/>